<dbReference type="InterPro" id="IPR021858">
    <property type="entry name" value="Fun_TF"/>
</dbReference>
<dbReference type="AlphaFoldDB" id="A0A8H3G868"/>
<accession>A0A8H3G868</accession>
<dbReference type="Gene3D" id="4.10.240.10">
    <property type="entry name" value="Zn(2)-C6 fungal-type DNA-binding domain"/>
    <property type="match status" value="1"/>
</dbReference>
<dbReference type="Pfam" id="PF00172">
    <property type="entry name" value="Zn_clus"/>
    <property type="match status" value="1"/>
</dbReference>
<dbReference type="Proteomes" id="UP000663843">
    <property type="component" value="Unassembled WGS sequence"/>
</dbReference>
<dbReference type="Pfam" id="PF11951">
    <property type="entry name" value="Fungal_trans_2"/>
    <property type="match status" value="1"/>
</dbReference>
<comment type="caution">
    <text evidence="4">The sequence shown here is derived from an EMBL/GenBank/DDBJ whole genome shotgun (WGS) entry which is preliminary data.</text>
</comment>
<protein>
    <recommendedName>
        <fullName evidence="3">Zn(2)-C6 fungal-type domain-containing protein</fullName>
    </recommendedName>
</protein>
<dbReference type="PROSITE" id="PS00463">
    <property type="entry name" value="ZN2_CY6_FUNGAL_1"/>
    <property type="match status" value="1"/>
</dbReference>
<dbReference type="GO" id="GO:0000981">
    <property type="term" value="F:DNA-binding transcription factor activity, RNA polymerase II-specific"/>
    <property type="evidence" value="ECO:0007669"/>
    <property type="project" value="InterPro"/>
</dbReference>
<feature type="domain" description="Zn(2)-C6 fungal-type" evidence="3">
    <location>
        <begin position="18"/>
        <end position="48"/>
    </location>
</feature>
<dbReference type="EMBL" id="CAJMWT010002434">
    <property type="protein sequence ID" value="CAE6443086.1"/>
    <property type="molecule type" value="Genomic_DNA"/>
</dbReference>
<gene>
    <name evidence="4" type="ORF">RDB_LOCUS77584</name>
</gene>
<dbReference type="SMART" id="SM00066">
    <property type="entry name" value="GAL4"/>
    <property type="match status" value="1"/>
</dbReference>
<dbReference type="PANTHER" id="PTHR37534:SF46">
    <property type="entry name" value="ZN(II)2CYS6 TRANSCRIPTION FACTOR (EUROFUNG)"/>
    <property type="match status" value="1"/>
</dbReference>
<proteinExistence type="predicted"/>
<keyword evidence="2" id="KW-0539">Nucleus</keyword>
<dbReference type="CDD" id="cd00067">
    <property type="entry name" value="GAL4"/>
    <property type="match status" value="1"/>
</dbReference>
<reference evidence="4" key="1">
    <citation type="submission" date="2021-01" db="EMBL/GenBank/DDBJ databases">
        <authorList>
            <person name="Kaushik A."/>
        </authorList>
    </citation>
    <scope>NUCLEOTIDE SEQUENCE</scope>
    <source>
        <strain evidence="4">AG2-2IIIB</strain>
    </source>
</reference>
<comment type="subcellular location">
    <subcellularLocation>
        <location evidence="1">Nucleus</location>
    </subcellularLocation>
</comment>
<dbReference type="PROSITE" id="PS50048">
    <property type="entry name" value="ZN2_CY6_FUNGAL_2"/>
    <property type="match status" value="1"/>
</dbReference>
<dbReference type="SUPFAM" id="SSF57701">
    <property type="entry name" value="Zn2/Cys6 DNA-binding domain"/>
    <property type="match status" value="1"/>
</dbReference>
<dbReference type="InterPro" id="IPR001138">
    <property type="entry name" value="Zn2Cys6_DnaBD"/>
</dbReference>
<evidence type="ECO:0000313" key="4">
    <source>
        <dbReference type="EMBL" id="CAE6443086.1"/>
    </source>
</evidence>
<dbReference type="GO" id="GO:0005634">
    <property type="term" value="C:nucleus"/>
    <property type="evidence" value="ECO:0007669"/>
    <property type="project" value="UniProtKB-SubCell"/>
</dbReference>
<dbReference type="InterPro" id="IPR036864">
    <property type="entry name" value="Zn2-C6_fun-type_DNA-bd_sf"/>
</dbReference>
<feature type="non-terminal residue" evidence="4">
    <location>
        <position position="575"/>
    </location>
</feature>
<evidence type="ECO:0000259" key="3">
    <source>
        <dbReference type="PROSITE" id="PS50048"/>
    </source>
</evidence>
<sequence length="575" mass="65337">MADSGQNKRPTLRRSKDGCLTCRKKRKKCDENWPACSRCTRTGSHCVWPPPQHTSALGLDSSMDLDVLQSLTSESLAPLNIETENFAASSLATNPLITNSTPQPHTEVLLPLPHGGSNFWYFNGLPHTQNLGLSNSMPMEPLLSHVLTNPSIHNTNIETRIRAASSPRITKSLTMRMWEYAHDFGPRIIWPPQGCVNCDELDPEGVAPLFRRSIMTLSRVAPAEPEFQDVCHFYSNFLTRIFYDYSPIDRIARWIFRRFHASTSSKYGNLALAALYRADYQKSMLAASWRAEAKELYSLAVLQFPRDLEDDSLSPWAKLTGLLGIMDFEYHTGQLPKYYTHITQCVPLIKAIIGGDTIDLFNLRGEQMFDVSMWVWCDILDSMATSRPTRIKYESDLERAAQPGTEENGPCEDKGLEWLYGIPNAFAVILARTSTLRDAKLSEEEKASKGAELEQLVRNWQLRLLETKGSRLRVARMGAQEIWRHTAIIYIHHAIFKSKPSHPIVRDSVKNIINIASTFESGRSPDCFLHIPYFITGFYALSQKDRYIMKSRLIGCGNALYLRVLARNLDELWQE</sequence>
<evidence type="ECO:0000256" key="2">
    <source>
        <dbReference type="ARBA" id="ARBA00023242"/>
    </source>
</evidence>
<organism evidence="4 5">
    <name type="scientific">Rhizoctonia solani</name>
    <dbReference type="NCBI Taxonomy" id="456999"/>
    <lineage>
        <taxon>Eukaryota</taxon>
        <taxon>Fungi</taxon>
        <taxon>Dikarya</taxon>
        <taxon>Basidiomycota</taxon>
        <taxon>Agaricomycotina</taxon>
        <taxon>Agaricomycetes</taxon>
        <taxon>Cantharellales</taxon>
        <taxon>Ceratobasidiaceae</taxon>
        <taxon>Rhizoctonia</taxon>
    </lineage>
</organism>
<evidence type="ECO:0000256" key="1">
    <source>
        <dbReference type="ARBA" id="ARBA00004123"/>
    </source>
</evidence>
<evidence type="ECO:0000313" key="5">
    <source>
        <dbReference type="Proteomes" id="UP000663843"/>
    </source>
</evidence>
<name>A0A8H3G868_9AGAM</name>
<dbReference type="GO" id="GO:0008270">
    <property type="term" value="F:zinc ion binding"/>
    <property type="evidence" value="ECO:0007669"/>
    <property type="project" value="InterPro"/>
</dbReference>
<dbReference type="PANTHER" id="PTHR37534">
    <property type="entry name" value="TRANSCRIPTIONAL ACTIVATOR PROTEIN UGA3"/>
    <property type="match status" value="1"/>
</dbReference>